<reference evidence="10" key="1">
    <citation type="journal article" date="2014" name="Int. J. Syst. Evol. Microbiol.">
        <title>Complete genome sequence of Corynebacterium casei LMG S-19264T (=DSM 44701T), isolated from a smear-ripened cheese.</title>
        <authorList>
            <consortium name="US DOE Joint Genome Institute (JGI-PGF)"/>
            <person name="Walter F."/>
            <person name="Albersmeier A."/>
            <person name="Kalinowski J."/>
            <person name="Ruckert C."/>
        </authorList>
    </citation>
    <scope>NUCLEOTIDE SEQUENCE</scope>
    <source>
        <strain evidence="10">CGMCC 4.7110</strain>
    </source>
</reference>
<dbReference type="CDD" id="cd06261">
    <property type="entry name" value="TM_PBP2"/>
    <property type="match status" value="1"/>
</dbReference>
<evidence type="ECO:0000313" key="11">
    <source>
        <dbReference type="Proteomes" id="UP000653411"/>
    </source>
</evidence>
<dbReference type="InterPro" id="IPR051393">
    <property type="entry name" value="ABC_transporter_permease"/>
</dbReference>
<keyword evidence="3" id="KW-1003">Cell membrane</keyword>
<comment type="caution">
    <text evidence="10">The sequence shown here is derived from an EMBL/GenBank/DDBJ whole genome shotgun (WGS) entry which is preliminary data.</text>
</comment>
<name>A0A917XDS9_9ACTN</name>
<organism evidence="10 11">
    <name type="scientific">Streptomyces fuscichromogenes</name>
    <dbReference type="NCBI Taxonomy" id="1324013"/>
    <lineage>
        <taxon>Bacteria</taxon>
        <taxon>Bacillati</taxon>
        <taxon>Actinomycetota</taxon>
        <taxon>Actinomycetes</taxon>
        <taxon>Kitasatosporales</taxon>
        <taxon>Streptomycetaceae</taxon>
        <taxon>Streptomyces</taxon>
    </lineage>
</organism>
<feature type="transmembrane region" description="Helical" evidence="7">
    <location>
        <begin position="121"/>
        <end position="142"/>
    </location>
</feature>
<keyword evidence="6 7" id="KW-0472">Membrane</keyword>
<proteinExistence type="inferred from homology"/>
<evidence type="ECO:0000256" key="4">
    <source>
        <dbReference type="ARBA" id="ARBA00022692"/>
    </source>
</evidence>
<dbReference type="Proteomes" id="UP000653411">
    <property type="component" value="Unassembled WGS sequence"/>
</dbReference>
<dbReference type="GO" id="GO:0055085">
    <property type="term" value="P:transmembrane transport"/>
    <property type="evidence" value="ECO:0007669"/>
    <property type="project" value="InterPro"/>
</dbReference>
<dbReference type="PROSITE" id="PS50928">
    <property type="entry name" value="ABC_TM1"/>
    <property type="match status" value="1"/>
</dbReference>
<evidence type="ECO:0000256" key="2">
    <source>
        <dbReference type="ARBA" id="ARBA00022448"/>
    </source>
</evidence>
<comment type="similarity">
    <text evidence="7">Belongs to the binding-protein-dependent transport system permease family.</text>
</comment>
<protein>
    <submittedName>
        <fullName evidence="10">ABC transporter</fullName>
    </submittedName>
</protein>
<evidence type="ECO:0000313" key="10">
    <source>
        <dbReference type="EMBL" id="GGN10378.1"/>
    </source>
</evidence>
<feature type="transmembrane region" description="Helical" evidence="7">
    <location>
        <begin position="32"/>
        <end position="59"/>
    </location>
</feature>
<keyword evidence="4 7" id="KW-0812">Transmembrane</keyword>
<dbReference type="Gene3D" id="1.10.3720.10">
    <property type="entry name" value="MetI-like"/>
    <property type="match status" value="1"/>
</dbReference>
<feature type="domain" description="ABC transmembrane type-1" evidence="9">
    <location>
        <begin position="88"/>
        <end position="300"/>
    </location>
</feature>
<evidence type="ECO:0000256" key="7">
    <source>
        <dbReference type="RuleBase" id="RU363032"/>
    </source>
</evidence>
<keyword evidence="11" id="KW-1185">Reference proteome</keyword>
<accession>A0A917XDS9</accession>
<dbReference type="SUPFAM" id="SSF161098">
    <property type="entry name" value="MetI-like"/>
    <property type="match status" value="1"/>
</dbReference>
<feature type="transmembrane region" description="Helical" evidence="7">
    <location>
        <begin position="171"/>
        <end position="192"/>
    </location>
</feature>
<feature type="region of interest" description="Disordered" evidence="8">
    <location>
        <begin position="1"/>
        <end position="22"/>
    </location>
</feature>
<comment type="subcellular location">
    <subcellularLocation>
        <location evidence="1 7">Cell membrane</location>
        <topology evidence="1 7">Multi-pass membrane protein</topology>
    </subcellularLocation>
</comment>
<keyword evidence="2 7" id="KW-0813">Transport</keyword>
<dbReference type="GO" id="GO:0005886">
    <property type="term" value="C:plasma membrane"/>
    <property type="evidence" value="ECO:0007669"/>
    <property type="project" value="UniProtKB-SubCell"/>
</dbReference>
<feature type="compositionally biased region" description="Basic residues" evidence="8">
    <location>
        <begin position="12"/>
        <end position="22"/>
    </location>
</feature>
<dbReference type="AlphaFoldDB" id="A0A917XDS9"/>
<sequence>MATVVRTSRPVVSHRARPGAARGGRRRRFSGLLMAAPALLLFGLFGLVPLVGVLVLSLARWDGLGSVGWAGLANWTGVLGDGATWQALWLTLKVMVVSWLVQTPLALATGVFQAPRGRLRALFAVLWFLPLLLSAVAIGLTWQALLDPSFGIGATPGLHWLAQPLLGSPDLALYTVIFVIAWQFTPFHALLYQAGIRQIPVSLHEAAAIDGAGPVTRFLRITLPQLKYTFVTSSTLMLVGSLTYFDLIFVLSGGTGGPGTATRVLPLAMYITGFQAHDMGRASAIATLLVVFGLALSLLTTRLSGFTRMDSQQEGL</sequence>
<keyword evidence="5 7" id="KW-1133">Transmembrane helix</keyword>
<dbReference type="Pfam" id="PF00528">
    <property type="entry name" value="BPD_transp_1"/>
    <property type="match status" value="1"/>
</dbReference>
<evidence type="ECO:0000256" key="6">
    <source>
        <dbReference type="ARBA" id="ARBA00023136"/>
    </source>
</evidence>
<evidence type="ECO:0000256" key="3">
    <source>
        <dbReference type="ARBA" id="ARBA00022475"/>
    </source>
</evidence>
<dbReference type="InterPro" id="IPR035906">
    <property type="entry name" value="MetI-like_sf"/>
</dbReference>
<reference evidence="10" key="2">
    <citation type="submission" date="2020-09" db="EMBL/GenBank/DDBJ databases">
        <authorList>
            <person name="Sun Q."/>
            <person name="Zhou Y."/>
        </authorList>
    </citation>
    <scope>NUCLEOTIDE SEQUENCE</scope>
    <source>
        <strain evidence="10">CGMCC 4.7110</strain>
    </source>
</reference>
<dbReference type="PANTHER" id="PTHR30193:SF37">
    <property type="entry name" value="INNER MEMBRANE ABC TRANSPORTER PERMEASE PROTEIN YCJO"/>
    <property type="match status" value="1"/>
</dbReference>
<evidence type="ECO:0000256" key="5">
    <source>
        <dbReference type="ARBA" id="ARBA00022989"/>
    </source>
</evidence>
<feature type="transmembrane region" description="Helical" evidence="7">
    <location>
        <begin position="228"/>
        <end position="251"/>
    </location>
</feature>
<dbReference type="PANTHER" id="PTHR30193">
    <property type="entry name" value="ABC TRANSPORTER PERMEASE PROTEIN"/>
    <property type="match status" value="1"/>
</dbReference>
<gene>
    <name evidence="10" type="ORF">GCM10011578_036090</name>
</gene>
<dbReference type="EMBL" id="BMML01000007">
    <property type="protein sequence ID" value="GGN10378.1"/>
    <property type="molecule type" value="Genomic_DNA"/>
</dbReference>
<evidence type="ECO:0000256" key="8">
    <source>
        <dbReference type="SAM" id="MobiDB-lite"/>
    </source>
</evidence>
<dbReference type="InterPro" id="IPR000515">
    <property type="entry name" value="MetI-like"/>
</dbReference>
<feature type="transmembrane region" description="Helical" evidence="7">
    <location>
        <begin position="279"/>
        <end position="299"/>
    </location>
</feature>
<evidence type="ECO:0000256" key="1">
    <source>
        <dbReference type="ARBA" id="ARBA00004651"/>
    </source>
</evidence>
<evidence type="ECO:0000259" key="9">
    <source>
        <dbReference type="PROSITE" id="PS50928"/>
    </source>
</evidence>
<feature type="transmembrane region" description="Helical" evidence="7">
    <location>
        <begin position="87"/>
        <end position="109"/>
    </location>
</feature>